<dbReference type="PIRSF" id="PIRSF004982">
    <property type="entry name" value="SlP"/>
    <property type="match status" value="1"/>
</dbReference>
<evidence type="ECO:0000313" key="2">
    <source>
        <dbReference type="EMBL" id="RWU12664.1"/>
    </source>
</evidence>
<keyword evidence="1" id="KW-0732">Signal</keyword>
<dbReference type="EMBL" id="RSFE01000001">
    <property type="protein sequence ID" value="RWU12664.1"/>
    <property type="molecule type" value="Genomic_DNA"/>
</dbReference>
<sequence>MKLWIALIASLVLTACSAVPDALQVSNEDELVSYSAALEQPESVVGKPARWGGVIADVQNSDNGTVIEVVNFELQRWGRPQVSDQSNGRFRAKIDGFVDPMVYKQGSHVTFAGTIAEPETGTIGEYTYLFPVLEATGKYLWPARKENTRIEVNYDSLWYRHYYYTRPAYPRPVYIPSPVMEKGSPKTDNN</sequence>
<keyword evidence="2" id="KW-0449">Lipoprotein</keyword>
<name>A0A443Z6X2_9GAMM</name>
<protein>
    <submittedName>
        <fullName evidence="2">Slp family lipoprotein</fullName>
    </submittedName>
</protein>
<dbReference type="Pfam" id="PF03843">
    <property type="entry name" value="Slp"/>
    <property type="match status" value="1"/>
</dbReference>
<reference evidence="2 3" key="1">
    <citation type="submission" date="2018-12" db="EMBL/GenBank/DDBJ databases">
        <authorList>
            <person name="Li A."/>
            <person name="Zhang M."/>
            <person name="Zhu H."/>
        </authorList>
    </citation>
    <scope>NUCLEOTIDE SEQUENCE [LARGE SCALE GENOMIC DNA]</scope>
    <source>
        <strain evidence="2 3">R04H25</strain>
    </source>
</reference>
<evidence type="ECO:0000256" key="1">
    <source>
        <dbReference type="SAM" id="SignalP"/>
    </source>
</evidence>
<dbReference type="PROSITE" id="PS51257">
    <property type="entry name" value="PROKAR_LIPOPROTEIN"/>
    <property type="match status" value="1"/>
</dbReference>
<dbReference type="AlphaFoldDB" id="A0A443Z6X2"/>
<dbReference type="OrthoDB" id="5295757at2"/>
<proteinExistence type="predicted"/>
<dbReference type="Proteomes" id="UP000288789">
    <property type="component" value="Unassembled WGS sequence"/>
</dbReference>
<dbReference type="PANTHER" id="PTHR37530:SF1">
    <property type="entry name" value="OUTER MEMBRANE PROTEIN SLP"/>
    <property type="match status" value="1"/>
</dbReference>
<dbReference type="PANTHER" id="PTHR37530">
    <property type="entry name" value="OUTER MEMBRANE PROTEIN SLP"/>
    <property type="match status" value="1"/>
</dbReference>
<comment type="caution">
    <text evidence="2">The sequence shown here is derived from an EMBL/GenBank/DDBJ whole genome shotgun (WGS) entry which is preliminary data.</text>
</comment>
<evidence type="ECO:0000313" key="3">
    <source>
        <dbReference type="Proteomes" id="UP000288789"/>
    </source>
</evidence>
<dbReference type="NCBIfam" id="TIGR00752">
    <property type="entry name" value="slp"/>
    <property type="match status" value="1"/>
</dbReference>
<feature type="chain" id="PRO_5019585131" evidence="1">
    <location>
        <begin position="19"/>
        <end position="190"/>
    </location>
</feature>
<keyword evidence="3" id="KW-1185">Reference proteome</keyword>
<dbReference type="GO" id="GO:0019867">
    <property type="term" value="C:outer membrane"/>
    <property type="evidence" value="ECO:0007669"/>
    <property type="project" value="InterPro"/>
</dbReference>
<accession>A0A443Z6X2</accession>
<gene>
    <name evidence="2" type="ORF">EGC76_00070</name>
</gene>
<organism evidence="2 3">
    <name type="scientific">Pseudidiomarina gelatinasegens</name>
    <dbReference type="NCBI Taxonomy" id="2487740"/>
    <lineage>
        <taxon>Bacteria</taxon>
        <taxon>Pseudomonadati</taxon>
        <taxon>Pseudomonadota</taxon>
        <taxon>Gammaproteobacteria</taxon>
        <taxon>Alteromonadales</taxon>
        <taxon>Idiomarinaceae</taxon>
        <taxon>Pseudidiomarina</taxon>
    </lineage>
</organism>
<dbReference type="RefSeq" id="WP_128350993.1">
    <property type="nucleotide sequence ID" value="NZ_JBLXIM010000001.1"/>
</dbReference>
<dbReference type="InterPro" id="IPR004658">
    <property type="entry name" value="OMP_Slp"/>
</dbReference>
<feature type="signal peptide" evidence="1">
    <location>
        <begin position="1"/>
        <end position="18"/>
    </location>
</feature>